<evidence type="ECO:0000313" key="2">
    <source>
        <dbReference type="EMBL" id="PKB14820.1"/>
    </source>
</evidence>
<sequence length="85" mass="9344">MIVALALFGVGALFTWLAALGWRRRDDDNISILEAGILKVTGAEPLPVTGFDRWLQRFQLVMMSLFGPVMIFIGGFGFLSELGVL</sequence>
<keyword evidence="3" id="KW-1185">Reference proteome</keyword>
<comment type="caution">
    <text evidence="2">The sequence shown here is derived from an EMBL/GenBank/DDBJ whole genome shotgun (WGS) entry which is preliminary data.</text>
</comment>
<dbReference type="AlphaFoldDB" id="A0A2N0H7G1"/>
<accession>A0A2N0H7G1</accession>
<name>A0A2N0H7G1_9SPHN</name>
<keyword evidence="1" id="KW-0472">Membrane</keyword>
<evidence type="ECO:0000256" key="1">
    <source>
        <dbReference type="SAM" id="Phobius"/>
    </source>
</evidence>
<dbReference type="OrthoDB" id="7450899at2"/>
<dbReference type="RefSeq" id="WP_100867610.1">
    <property type="nucleotide sequence ID" value="NZ_PHUF01000004.1"/>
</dbReference>
<gene>
    <name evidence="2" type="ORF">B0I00_2422</name>
</gene>
<organism evidence="2 3">
    <name type="scientific">Novosphingobium kunmingense</name>
    <dbReference type="NCBI Taxonomy" id="1211806"/>
    <lineage>
        <taxon>Bacteria</taxon>
        <taxon>Pseudomonadati</taxon>
        <taxon>Pseudomonadota</taxon>
        <taxon>Alphaproteobacteria</taxon>
        <taxon>Sphingomonadales</taxon>
        <taxon>Sphingomonadaceae</taxon>
        <taxon>Novosphingobium</taxon>
    </lineage>
</organism>
<feature type="transmembrane region" description="Helical" evidence="1">
    <location>
        <begin position="58"/>
        <end position="79"/>
    </location>
</feature>
<evidence type="ECO:0000313" key="3">
    <source>
        <dbReference type="Proteomes" id="UP000232587"/>
    </source>
</evidence>
<dbReference type="EMBL" id="PHUF01000004">
    <property type="protein sequence ID" value="PKB14820.1"/>
    <property type="molecule type" value="Genomic_DNA"/>
</dbReference>
<proteinExistence type="predicted"/>
<reference evidence="2 3" key="1">
    <citation type="submission" date="2017-11" db="EMBL/GenBank/DDBJ databases">
        <title>Genomic Encyclopedia of Type Strains, Phase III (KMG-III): the genomes of soil and plant-associated and newly described type strains.</title>
        <authorList>
            <person name="Whitman W."/>
        </authorList>
    </citation>
    <scope>NUCLEOTIDE SEQUENCE [LARGE SCALE GENOMIC DNA]</scope>
    <source>
        <strain evidence="2 3">CGMCC 1.12274</strain>
    </source>
</reference>
<dbReference type="Proteomes" id="UP000232587">
    <property type="component" value="Unassembled WGS sequence"/>
</dbReference>
<keyword evidence="1" id="KW-1133">Transmembrane helix</keyword>
<protein>
    <submittedName>
        <fullName evidence="2">Uncharacterized protein</fullName>
    </submittedName>
</protein>
<keyword evidence="1" id="KW-0812">Transmembrane</keyword>